<dbReference type="AlphaFoldDB" id="A0A835CHL4"/>
<gene>
    <name evidence="2" type="ORF">G2W53_000366</name>
</gene>
<reference evidence="2" key="1">
    <citation type="submission" date="2020-09" db="EMBL/GenBank/DDBJ databases">
        <title>Genome-Enabled Discovery of Anthraquinone Biosynthesis in Senna tora.</title>
        <authorList>
            <person name="Kang S.-H."/>
            <person name="Pandey R.P."/>
            <person name="Lee C.-M."/>
            <person name="Sim J.-S."/>
            <person name="Jeong J.-T."/>
            <person name="Choi B.-S."/>
            <person name="Jung M."/>
            <person name="Ginzburg D."/>
            <person name="Zhao K."/>
            <person name="Won S.Y."/>
            <person name="Oh T.-J."/>
            <person name="Yu Y."/>
            <person name="Kim N.-H."/>
            <person name="Lee O.R."/>
            <person name="Lee T.-H."/>
            <person name="Bashyal P."/>
            <person name="Kim T.-S."/>
            <person name="Lee W.-H."/>
            <person name="Kawkins C."/>
            <person name="Kim C.-K."/>
            <person name="Kim J.S."/>
            <person name="Ahn B.O."/>
            <person name="Rhee S.Y."/>
            <person name="Sohng J.K."/>
        </authorList>
    </citation>
    <scope>NUCLEOTIDE SEQUENCE</scope>
    <source>
        <tissue evidence="2">Leaf</tissue>
    </source>
</reference>
<comment type="caution">
    <text evidence="2">The sequence shown here is derived from an EMBL/GenBank/DDBJ whole genome shotgun (WGS) entry which is preliminary data.</text>
</comment>
<evidence type="ECO:0000313" key="2">
    <source>
        <dbReference type="EMBL" id="KAF7843461.1"/>
    </source>
</evidence>
<name>A0A835CHL4_9FABA</name>
<feature type="compositionally biased region" description="Acidic residues" evidence="1">
    <location>
        <begin position="1"/>
        <end position="13"/>
    </location>
</feature>
<evidence type="ECO:0000256" key="1">
    <source>
        <dbReference type="SAM" id="MobiDB-lite"/>
    </source>
</evidence>
<feature type="region of interest" description="Disordered" evidence="1">
    <location>
        <begin position="1"/>
        <end position="24"/>
    </location>
</feature>
<accession>A0A835CHL4</accession>
<dbReference type="EMBL" id="JAAIUW010000001">
    <property type="protein sequence ID" value="KAF7843461.1"/>
    <property type="molecule type" value="Genomic_DNA"/>
</dbReference>
<keyword evidence="3" id="KW-1185">Reference proteome</keyword>
<protein>
    <submittedName>
        <fullName evidence="2">Uncharacterized protein</fullName>
    </submittedName>
</protein>
<dbReference type="Proteomes" id="UP000634136">
    <property type="component" value="Unassembled WGS sequence"/>
</dbReference>
<sequence length="24" mass="2633">MRNEAIEVDDGFNESEGSGIKFST</sequence>
<proteinExistence type="predicted"/>
<evidence type="ECO:0000313" key="3">
    <source>
        <dbReference type="Proteomes" id="UP000634136"/>
    </source>
</evidence>
<organism evidence="2 3">
    <name type="scientific">Senna tora</name>
    <dbReference type="NCBI Taxonomy" id="362788"/>
    <lineage>
        <taxon>Eukaryota</taxon>
        <taxon>Viridiplantae</taxon>
        <taxon>Streptophyta</taxon>
        <taxon>Embryophyta</taxon>
        <taxon>Tracheophyta</taxon>
        <taxon>Spermatophyta</taxon>
        <taxon>Magnoliopsida</taxon>
        <taxon>eudicotyledons</taxon>
        <taxon>Gunneridae</taxon>
        <taxon>Pentapetalae</taxon>
        <taxon>rosids</taxon>
        <taxon>fabids</taxon>
        <taxon>Fabales</taxon>
        <taxon>Fabaceae</taxon>
        <taxon>Caesalpinioideae</taxon>
        <taxon>Cassia clade</taxon>
        <taxon>Senna</taxon>
    </lineage>
</organism>